<evidence type="ECO:0000259" key="2">
    <source>
        <dbReference type="Pfam" id="PF13478"/>
    </source>
</evidence>
<feature type="domain" description="XdhC Rossmann" evidence="2">
    <location>
        <begin position="157"/>
        <end position="296"/>
    </location>
</feature>
<dbReference type="PANTHER" id="PTHR30388:SF4">
    <property type="entry name" value="MOLYBDENUM COFACTOR INSERTION CHAPERONE PAOD"/>
    <property type="match status" value="1"/>
</dbReference>
<dbReference type="EMBL" id="JACIJM010000020">
    <property type="protein sequence ID" value="MBB5724052.1"/>
    <property type="molecule type" value="Genomic_DNA"/>
</dbReference>
<dbReference type="InterPro" id="IPR052698">
    <property type="entry name" value="MoCofactor_Util/Proc"/>
</dbReference>
<sequence length="306" mass="32772">MKDINVIRAVLRRPQGAVLAVIVAVDGPSYRLVGAMMAIFGEHDHVGSLSSGCVEADLALNAQTALTQGKPLIVRYGSGSPFMDIQLPCGGALDILLLPKPDLEVLAQLDLLEQQRSRCVLDIDTQSGAMGLRERGHIEPSSTRISVEVVPEICFFAFGKGPEVNTFVSLVIAAGYPAVLLSPDDETIAIAAQQGCTTKRLATKAFPDDLAIDDRSAIILFFHDHDWEPEILSGSLKTPAFYIGAQGSFHARETRLTAMREMGVSDDQLQRLHGPIGLIPSVKDPATLAISVLAEIVGKAMSDTFA</sequence>
<accession>A0A7W9BPC8</accession>
<evidence type="ECO:0000313" key="3">
    <source>
        <dbReference type="EMBL" id="MBB5724052.1"/>
    </source>
</evidence>
<dbReference type="Pfam" id="PF13478">
    <property type="entry name" value="XdhC_C"/>
    <property type="match status" value="1"/>
</dbReference>
<organism evidence="3 4">
    <name type="scientific">Yoonia ponticola</name>
    <dbReference type="NCBI Taxonomy" id="1524255"/>
    <lineage>
        <taxon>Bacteria</taxon>
        <taxon>Pseudomonadati</taxon>
        <taxon>Pseudomonadota</taxon>
        <taxon>Alphaproteobacteria</taxon>
        <taxon>Rhodobacterales</taxon>
        <taxon>Paracoccaceae</taxon>
        <taxon>Yoonia</taxon>
    </lineage>
</organism>
<evidence type="ECO:0000259" key="1">
    <source>
        <dbReference type="Pfam" id="PF02625"/>
    </source>
</evidence>
<proteinExistence type="predicted"/>
<reference evidence="3 4" key="1">
    <citation type="submission" date="2020-08" db="EMBL/GenBank/DDBJ databases">
        <title>Genomic Encyclopedia of Type Strains, Phase IV (KMG-IV): sequencing the most valuable type-strain genomes for metagenomic binning, comparative biology and taxonomic classification.</title>
        <authorList>
            <person name="Goeker M."/>
        </authorList>
    </citation>
    <scope>NUCLEOTIDE SEQUENCE [LARGE SCALE GENOMIC DNA]</scope>
    <source>
        <strain evidence="3 4">DSM 101064</strain>
    </source>
</reference>
<dbReference type="Gene3D" id="3.40.50.720">
    <property type="entry name" value="NAD(P)-binding Rossmann-like Domain"/>
    <property type="match status" value="1"/>
</dbReference>
<evidence type="ECO:0000313" key="4">
    <source>
        <dbReference type="Proteomes" id="UP000535415"/>
    </source>
</evidence>
<dbReference type="RefSeq" id="WP_183531153.1">
    <property type="nucleotide sequence ID" value="NZ_JACIJM010000020.1"/>
</dbReference>
<dbReference type="AlphaFoldDB" id="A0A7W9BPC8"/>
<gene>
    <name evidence="3" type="ORF">FHS72_003702</name>
</gene>
<keyword evidence="4" id="KW-1185">Reference proteome</keyword>
<dbReference type="PANTHER" id="PTHR30388">
    <property type="entry name" value="ALDEHYDE OXIDOREDUCTASE MOLYBDENUM COFACTOR ASSEMBLY PROTEIN"/>
    <property type="match status" value="1"/>
</dbReference>
<dbReference type="Pfam" id="PF02625">
    <property type="entry name" value="XdhC_CoxI"/>
    <property type="match status" value="1"/>
</dbReference>
<protein>
    <submittedName>
        <fullName evidence="3">Xanthine dehydrogenase accessory factor</fullName>
    </submittedName>
</protein>
<comment type="caution">
    <text evidence="3">The sequence shown here is derived from an EMBL/GenBank/DDBJ whole genome shotgun (WGS) entry which is preliminary data.</text>
</comment>
<dbReference type="InterPro" id="IPR027051">
    <property type="entry name" value="XdhC_Rossmann_dom"/>
</dbReference>
<dbReference type="Proteomes" id="UP000535415">
    <property type="component" value="Unassembled WGS sequence"/>
</dbReference>
<feature type="domain" description="XdhC- CoxI" evidence="1">
    <location>
        <begin position="11"/>
        <end position="77"/>
    </location>
</feature>
<name>A0A7W9BPC8_9RHOB</name>
<dbReference type="InterPro" id="IPR003777">
    <property type="entry name" value="XdhC_CoxI"/>
</dbReference>